<dbReference type="EMBL" id="JAGMUU010000042">
    <property type="protein sequence ID" value="KAH7114563.1"/>
    <property type="molecule type" value="Genomic_DNA"/>
</dbReference>
<accession>A0A9P9D8K8</accession>
<comment type="caution">
    <text evidence="1">The sequence shown here is derived from an EMBL/GenBank/DDBJ whole genome shotgun (WGS) entry which is preliminary data.</text>
</comment>
<organism evidence="1 2">
    <name type="scientific">Dactylonectria estremocensis</name>
    <dbReference type="NCBI Taxonomy" id="1079267"/>
    <lineage>
        <taxon>Eukaryota</taxon>
        <taxon>Fungi</taxon>
        <taxon>Dikarya</taxon>
        <taxon>Ascomycota</taxon>
        <taxon>Pezizomycotina</taxon>
        <taxon>Sordariomycetes</taxon>
        <taxon>Hypocreomycetidae</taxon>
        <taxon>Hypocreales</taxon>
        <taxon>Nectriaceae</taxon>
        <taxon>Dactylonectria</taxon>
    </lineage>
</organism>
<evidence type="ECO:0000313" key="1">
    <source>
        <dbReference type="EMBL" id="KAH7114563.1"/>
    </source>
</evidence>
<reference evidence="1" key="1">
    <citation type="journal article" date="2021" name="Nat. Commun.">
        <title>Genetic determinants of endophytism in the Arabidopsis root mycobiome.</title>
        <authorList>
            <person name="Mesny F."/>
            <person name="Miyauchi S."/>
            <person name="Thiergart T."/>
            <person name="Pickel B."/>
            <person name="Atanasova L."/>
            <person name="Karlsson M."/>
            <person name="Huettel B."/>
            <person name="Barry K.W."/>
            <person name="Haridas S."/>
            <person name="Chen C."/>
            <person name="Bauer D."/>
            <person name="Andreopoulos W."/>
            <person name="Pangilinan J."/>
            <person name="LaButti K."/>
            <person name="Riley R."/>
            <person name="Lipzen A."/>
            <person name="Clum A."/>
            <person name="Drula E."/>
            <person name="Henrissat B."/>
            <person name="Kohler A."/>
            <person name="Grigoriev I.V."/>
            <person name="Martin F.M."/>
            <person name="Hacquard S."/>
        </authorList>
    </citation>
    <scope>NUCLEOTIDE SEQUENCE</scope>
    <source>
        <strain evidence="1">MPI-CAGE-AT-0021</strain>
    </source>
</reference>
<name>A0A9P9D8K8_9HYPO</name>
<dbReference type="Proteomes" id="UP000717696">
    <property type="component" value="Unassembled WGS sequence"/>
</dbReference>
<evidence type="ECO:0000313" key="2">
    <source>
        <dbReference type="Proteomes" id="UP000717696"/>
    </source>
</evidence>
<proteinExistence type="predicted"/>
<protein>
    <submittedName>
        <fullName evidence="1">Uncharacterized protein</fullName>
    </submittedName>
</protein>
<keyword evidence="2" id="KW-1185">Reference proteome</keyword>
<gene>
    <name evidence="1" type="ORF">B0J13DRAFT_573482</name>
</gene>
<dbReference type="AlphaFoldDB" id="A0A9P9D8K8"/>
<dbReference type="OrthoDB" id="20872at2759"/>
<sequence length="61" mass="6692">MDQADGIVLTIKEQYTGPVGHIAVLTSLCKTIITLTGRNKLQVAIQFAHHIRDTSPQTSIF</sequence>